<keyword evidence="2 4" id="KW-0328">Glycosyltransferase</keyword>
<dbReference type="Gene3D" id="3.40.50.2000">
    <property type="entry name" value="Glycogen Phosphorylase B"/>
    <property type="match status" value="2"/>
</dbReference>
<evidence type="ECO:0000256" key="4">
    <source>
        <dbReference type="RuleBase" id="RU003718"/>
    </source>
</evidence>
<organism evidence="7 8">
    <name type="scientific">Centaurea solstitialis</name>
    <name type="common">yellow star-thistle</name>
    <dbReference type="NCBI Taxonomy" id="347529"/>
    <lineage>
        <taxon>Eukaryota</taxon>
        <taxon>Viridiplantae</taxon>
        <taxon>Streptophyta</taxon>
        <taxon>Embryophyta</taxon>
        <taxon>Tracheophyta</taxon>
        <taxon>Spermatophyta</taxon>
        <taxon>Magnoliopsida</taxon>
        <taxon>eudicotyledons</taxon>
        <taxon>Gunneridae</taxon>
        <taxon>Pentapetalae</taxon>
        <taxon>asterids</taxon>
        <taxon>campanulids</taxon>
        <taxon>Asterales</taxon>
        <taxon>Asteraceae</taxon>
        <taxon>Carduoideae</taxon>
        <taxon>Cardueae</taxon>
        <taxon>Centaureinae</taxon>
        <taxon>Centaurea</taxon>
    </lineage>
</organism>
<keyword evidence="8" id="KW-1185">Reference proteome</keyword>
<accession>A0AA38TE90</accession>
<dbReference type="EC" id="2.4.1.-" evidence="5"/>
<dbReference type="PANTHER" id="PTHR48047:SF232">
    <property type="entry name" value="GLYCOSYLTRANSFERASE"/>
    <property type="match status" value="1"/>
</dbReference>
<protein>
    <recommendedName>
        <fullName evidence="5">Glycosyltransferase</fullName>
        <ecNumber evidence="5">2.4.1.-</ecNumber>
    </recommendedName>
</protein>
<gene>
    <name evidence="7" type="ORF">OSB04_013964</name>
</gene>
<evidence type="ECO:0000256" key="5">
    <source>
        <dbReference type="RuleBase" id="RU362057"/>
    </source>
</evidence>
<dbReference type="GO" id="GO:0035251">
    <property type="term" value="F:UDP-glucosyltransferase activity"/>
    <property type="evidence" value="ECO:0007669"/>
    <property type="project" value="TreeGrafter"/>
</dbReference>
<proteinExistence type="inferred from homology"/>
<evidence type="ECO:0000256" key="1">
    <source>
        <dbReference type="ARBA" id="ARBA00009995"/>
    </source>
</evidence>
<dbReference type="Pfam" id="PF00201">
    <property type="entry name" value="UDPGT"/>
    <property type="match status" value="1"/>
</dbReference>
<reference evidence="7" key="1">
    <citation type="submission" date="2023-03" db="EMBL/GenBank/DDBJ databases">
        <title>Chromosome-scale reference genome and RAD-based genetic map of yellow starthistle (Centaurea solstitialis) reveal putative structural variation and QTLs associated with invader traits.</title>
        <authorList>
            <person name="Reatini B."/>
            <person name="Cang F.A."/>
            <person name="Jiang Q."/>
            <person name="Mckibben M.T.W."/>
            <person name="Barker M.S."/>
            <person name="Rieseberg L.H."/>
            <person name="Dlugosch K.M."/>
        </authorList>
    </citation>
    <scope>NUCLEOTIDE SEQUENCE</scope>
    <source>
        <strain evidence="7">CAN-66</strain>
        <tissue evidence="7">Leaf</tissue>
    </source>
</reference>
<evidence type="ECO:0000259" key="6">
    <source>
        <dbReference type="Pfam" id="PF26168"/>
    </source>
</evidence>
<comment type="caution">
    <text evidence="7">The sequence shown here is derived from an EMBL/GenBank/DDBJ whole genome shotgun (WGS) entry which is preliminary data.</text>
</comment>
<dbReference type="EMBL" id="JARYMX010000003">
    <property type="protein sequence ID" value="KAJ9559350.1"/>
    <property type="molecule type" value="Genomic_DNA"/>
</dbReference>
<sequence length="503" mass="56034">MGTPSTDLHFILVPLMAQGHMIPMIDIARLLAERGATVTIITTPVNANRYRSVIDRAIEANLKIQVLELQLELAKVGLPEGCECFDLLPSATLTLNLFDAIAMLEEPAEKMIRELIPPPSCIISDSGFPWTTDVATRLGIPRLVFYGPGCFAFLCIHIVANSDILDRVESDSDYFLLPGLPDQIEITRAQASGWGKVDEKSKEMFERTEKAGKAAYGIVVNSFEELEGKYVEEFAKAKGKKVWCIGPVSLCNKSFLDIAERGEKGAINERDCLKWLDSRESGSVVYVCLGSLTHSSTEQSIEVALGLELSNVPFIWSIRDKKGEFEKWVSKEGYEERIKDRGLIVRGWAPQILILSHRAIGGFVTHCGWNSTLEGISAGIPMVTWPHFAEQFLNERFIVEVLKIGVRIGVEVPVFFFGVQDKNEVTVKKEGVKKAVEGLMNNDEESKARRKRAKKLGEMAKRAMENGGSSQLNMTLMIQDVTEKLANNDISVQEIMEFQMETI</sequence>
<name>A0AA38TE90_9ASTR</name>
<evidence type="ECO:0000313" key="7">
    <source>
        <dbReference type="EMBL" id="KAJ9559350.1"/>
    </source>
</evidence>
<evidence type="ECO:0000256" key="3">
    <source>
        <dbReference type="ARBA" id="ARBA00022679"/>
    </source>
</evidence>
<dbReference type="InterPro" id="IPR058980">
    <property type="entry name" value="Glyco_transf_N"/>
</dbReference>
<evidence type="ECO:0000313" key="8">
    <source>
        <dbReference type="Proteomes" id="UP001172457"/>
    </source>
</evidence>
<dbReference type="PANTHER" id="PTHR48047">
    <property type="entry name" value="GLYCOSYLTRANSFERASE"/>
    <property type="match status" value="1"/>
</dbReference>
<keyword evidence="3 4" id="KW-0808">Transferase</keyword>
<dbReference type="SUPFAM" id="SSF53756">
    <property type="entry name" value="UDP-Glycosyltransferase/glycogen phosphorylase"/>
    <property type="match status" value="1"/>
</dbReference>
<dbReference type="Pfam" id="PF26168">
    <property type="entry name" value="Glyco_transf_N"/>
    <property type="match status" value="1"/>
</dbReference>
<dbReference type="FunFam" id="3.40.50.2000:FF:000047">
    <property type="entry name" value="Glycosyltransferase"/>
    <property type="match status" value="1"/>
</dbReference>
<dbReference type="PROSITE" id="PS00375">
    <property type="entry name" value="UDPGT"/>
    <property type="match status" value="1"/>
</dbReference>
<comment type="similarity">
    <text evidence="1 4">Belongs to the UDP-glycosyltransferase family.</text>
</comment>
<dbReference type="Proteomes" id="UP001172457">
    <property type="component" value="Chromosome 3"/>
</dbReference>
<feature type="domain" description="Glycosyltransferase N-terminal" evidence="6">
    <location>
        <begin position="10"/>
        <end position="248"/>
    </location>
</feature>
<dbReference type="InterPro" id="IPR035595">
    <property type="entry name" value="UDP_glycos_trans_CS"/>
</dbReference>
<evidence type="ECO:0000256" key="2">
    <source>
        <dbReference type="ARBA" id="ARBA00022676"/>
    </source>
</evidence>
<dbReference type="InterPro" id="IPR002213">
    <property type="entry name" value="UDP_glucos_trans"/>
</dbReference>
<dbReference type="FunFam" id="3.40.50.2000:FF:000071">
    <property type="entry name" value="Glycosyltransferase"/>
    <property type="match status" value="1"/>
</dbReference>
<dbReference type="AlphaFoldDB" id="A0AA38TE90"/>
<dbReference type="CDD" id="cd03784">
    <property type="entry name" value="GT1_Gtf-like"/>
    <property type="match status" value="1"/>
</dbReference>